<dbReference type="KEGG" id="atr:18434574"/>
<dbReference type="STRING" id="13333.W1PH00"/>
<reference evidence="10" key="1">
    <citation type="journal article" date="2013" name="Science">
        <title>The Amborella genome and the evolution of flowering plants.</title>
        <authorList>
            <consortium name="Amborella Genome Project"/>
        </authorList>
    </citation>
    <scope>NUCLEOTIDE SEQUENCE [LARGE SCALE GENOMIC DNA]</scope>
</reference>
<comment type="similarity">
    <text evidence="1 8">Belongs to the inositol phosphokinase (IPK) family.</text>
</comment>
<evidence type="ECO:0000256" key="1">
    <source>
        <dbReference type="ARBA" id="ARBA00007374"/>
    </source>
</evidence>
<comment type="catalytic activity">
    <reaction evidence="7 8">
        <text>1D-myo-inositol 1,3,4,6-tetrakisphosphate + ATP = 1D-myo-inositol 1,3,4,5,6-pentakisphosphate + ADP + H(+)</text>
        <dbReference type="Rhea" id="RHEA:12717"/>
        <dbReference type="ChEBI" id="CHEBI:15378"/>
        <dbReference type="ChEBI" id="CHEBI:30616"/>
        <dbReference type="ChEBI" id="CHEBI:57660"/>
        <dbReference type="ChEBI" id="CHEBI:57733"/>
        <dbReference type="ChEBI" id="CHEBI:456216"/>
        <dbReference type="EC" id="2.7.1.140"/>
    </reaction>
</comment>
<evidence type="ECO:0000256" key="4">
    <source>
        <dbReference type="ARBA" id="ARBA00022777"/>
    </source>
</evidence>
<dbReference type="GO" id="GO:0005737">
    <property type="term" value="C:cytoplasm"/>
    <property type="evidence" value="ECO:0000318"/>
    <property type="project" value="GO_Central"/>
</dbReference>
<accession>W1PH00</accession>
<organism evidence="9 10">
    <name type="scientific">Amborella trichopoda</name>
    <dbReference type="NCBI Taxonomy" id="13333"/>
    <lineage>
        <taxon>Eukaryota</taxon>
        <taxon>Viridiplantae</taxon>
        <taxon>Streptophyta</taxon>
        <taxon>Embryophyta</taxon>
        <taxon>Tracheophyta</taxon>
        <taxon>Spermatophyta</taxon>
        <taxon>Magnoliopsida</taxon>
        <taxon>Amborellales</taxon>
        <taxon>Amborellaceae</taxon>
        <taxon>Amborella</taxon>
    </lineage>
</organism>
<protein>
    <recommendedName>
        <fullName evidence="8">Inositol polyphosphate multikinase</fullName>
        <ecNumber evidence="8">2.7.1.140</ecNumber>
        <ecNumber evidence="8">2.7.1.151</ecNumber>
    </recommendedName>
</protein>
<evidence type="ECO:0000256" key="6">
    <source>
        <dbReference type="ARBA" id="ARBA00036164"/>
    </source>
</evidence>
<gene>
    <name evidence="9" type="ORF">AMTR_s00016p00249320</name>
</gene>
<dbReference type="Pfam" id="PF03770">
    <property type="entry name" value="IPK"/>
    <property type="match status" value="1"/>
</dbReference>
<dbReference type="InterPro" id="IPR005522">
    <property type="entry name" value="IPK"/>
</dbReference>
<dbReference type="InterPro" id="IPR038286">
    <property type="entry name" value="IPK_sf"/>
</dbReference>
<comment type="catalytic activity">
    <reaction evidence="6 8">
        <text>1D-myo-inositol 1,4,5-trisphosphate + 2 ATP = 1D-myo-inositol 1,3,4,5,6-pentakisphosphate + 2 ADP + 2 H(+)</text>
        <dbReference type="Rhea" id="RHEA:32359"/>
        <dbReference type="ChEBI" id="CHEBI:15378"/>
        <dbReference type="ChEBI" id="CHEBI:30616"/>
        <dbReference type="ChEBI" id="CHEBI:57733"/>
        <dbReference type="ChEBI" id="CHEBI:203600"/>
        <dbReference type="ChEBI" id="CHEBI:456216"/>
        <dbReference type="EC" id="2.7.1.151"/>
    </reaction>
</comment>
<evidence type="ECO:0000313" key="10">
    <source>
        <dbReference type="Proteomes" id="UP000017836"/>
    </source>
</evidence>
<dbReference type="GO" id="GO:0005524">
    <property type="term" value="F:ATP binding"/>
    <property type="evidence" value="ECO:0007669"/>
    <property type="project" value="UniProtKB-KW"/>
</dbReference>
<dbReference type="eggNOG" id="KOG1620">
    <property type="taxonomic scope" value="Eukaryota"/>
</dbReference>
<dbReference type="EC" id="2.7.1.140" evidence="8"/>
<dbReference type="Proteomes" id="UP000017836">
    <property type="component" value="Unassembled WGS sequence"/>
</dbReference>
<proteinExistence type="inferred from homology"/>
<dbReference type="GO" id="GO:0008440">
    <property type="term" value="F:inositol-1,4,5-trisphosphate 3-kinase activity"/>
    <property type="evidence" value="ECO:0000318"/>
    <property type="project" value="GO_Central"/>
</dbReference>
<name>W1PH00_AMBTC</name>
<dbReference type="OrthoDB" id="5958943at2759"/>
<keyword evidence="3 8" id="KW-0547">Nucleotide-binding</keyword>
<evidence type="ECO:0000256" key="3">
    <source>
        <dbReference type="ARBA" id="ARBA00022741"/>
    </source>
</evidence>
<evidence type="ECO:0000256" key="5">
    <source>
        <dbReference type="ARBA" id="ARBA00022840"/>
    </source>
</evidence>
<sequence>MLKSAAHQVAGHQATESQLGPVVDGHGLFYKPFQNNNRGSDEANFYFSLYSNPEIPKQILSFFPLFHGTKFLPASDGSGPQIHLAMEDLTFHLNRPSVLDLKIGSRTWFPKASEDYFRKCLSKDRETTTASLGFRVSGFQVFWGEELGFWKPDRDWVRGLTVIGAKMALERFVSSNCSDLDAKPDCKFAGSVYGGENGVLKKLLDLKAWFEEQVIYHFYSASVLIMYERDGVNGGIVKLIDFAHVIDGEGVIDHNFLGGLCSLIKCVSNILAASKENVNSDIGSKRI</sequence>
<dbReference type="GO" id="GO:0047326">
    <property type="term" value="F:inositol-1,3,4,6-tetrakisphosphate 5-kinase activity"/>
    <property type="evidence" value="ECO:0007669"/>
    <property type="project" value="RHEA"/>
</dbReference>
<dbReference type="Gene3D" id="3.30.470.160">
    <property type="entry name" value="Inositol polyphosphate kinase"/>
    <property type="match status" value="1"/>
</dbReference>
<keyword evidence="5 8" id="KW-0067">ATP-binding</keyword>
<evidence type="ECO:0000256" key="2">
    <source>
        <dbReference type="ARBA" id="ARBA00022679"/>
    </source>
</evidence>
<dbReference type="AlphaFoldDB" id="W1PH00"/>
<evidence type="ECO:0000256" key="7">
    <source>
        <dbReference type="ARBA" id="ARBA00036525"/>
    </source>
</evidence>
<keyword evidence="2 8" id="KW-0808">Transferase</keyword>
<dbReference type="PANTHER" id="PTHR12400:SF51">
    <property type="entry name" value="INOSITOL POLYPHOSPHATE MULTIKINASE"/>
    <property type="match status" value="1"/>
</dbReference>
<dbReference type="EMBL" id="KI393908">
    <property type="protein sequence ID" value="ERN06380.1"/>
    <property type="molecule type" value="Genomic_DNA"/>
</dbReference>
<dbReference type="GO" id="GO:0005634">
    <property type="term" value="C:nucleus"/>
    <property type="evidence" value="ECO:0000318"/>
    <property type="project" value="GO_Central"/>
</dbReference>
<evidence type="ECO:0000256" key="8">
    <source>
        <dbReference type="RuleBase" id="RU363090"/>
    </source>
</evidence>
<dbReference type="Gramene" id="ERN06380">
    <property type="protein sequence ID" value="ERN06380"/>
    <property type="gene ID" value="AMTR_s00016p00249320"/>
</dbReference>
<dbReference type="OMA" id="DCAFAAT"/>
<dbReference type="PANTHER" id="PTHR12400">
    <property type="entry name" value="INOSITOL POLYPHOSPHATE KINASE"/>
    <property type="match status" value="1"/>
</dbReference>
<keyword evidence="4 8" id="KW-0418">Kinase</keyword>
<dbReference type="GO" id="GO:0032958">
    <property type="term" value="P:inositol phosphate biosynthetic process"/>
    <property type="evidence" value="ECO:0000318"/>
    <property type="project" value="GO_Central"/>
</dbReference>
<dbReference type="GO" id="GO:0051765">
    <property type="term" value="F:inositol tetrakisphosphate kinase activity"/>
    <property type="evidence" value="ECO:0000318"/>
    <property type="project" value="GO_Central"/>
</dbReference>
<keyword evidence="10" id="KW-1185">Reference proteome</keyword>
<dbReference type="HOGENOM" id="CLU_042569_1_1_1"/>
<dbReference type="SUPFAM" id="SSF56104">
    <property type="entry name" value="SAICAR synthase-like"/>
    <property type="match status" value="1"/>
</dbReference>
<dbReference type="EC" id="2.7.1.151" evidence="8"/>
<comment type="function">
    <text evidence="8">Inositol phosphate kinase with a broad substrate specificity.</text>
</comment>
<evidence type="ECO:0000313" key="9">
    <source>
        <dbReference type="EMBL" id="ERN06380.1"/>
    </source>
</evidence>